<reference evidence="3 4" key="1">
    <citation type="journal article" date="2014" name="Agronomy (Basel)">
        <title>A Draft Genome Sequence for Ensete ventricosum, the Drought-Tolerant Tree Against Hunger.</title>
        <authorList>
            <person name="Harrison J."/>
            <person name="Moore K.A."/>
            <person name="Paszkiewicz K."/>
            <person name="Jones T."/>
            <person name="Grant M."/>
            <person name="Ambacheew D."/>
            <person name="Muzemil S."/>
            <person name="Studholme D.J."/>
        </authorList>
    </citation>
    <scope>NUCLEOTIDE SEQUENCE [LARGE SCALE GENOMIC DNA]</scope>
</reference>
<dbReference type="InterPro" id="IPR011990">
    <property type="entry name" value="TPR-like_helical_dom_sf"/>
</dbReference>
<dbReference type="Gene3D" id="1.25.40.10">
    <property type="entry name" value="Tetratricopeptide repeat domain"/>
    <property type="match status" value="2"/>
</dbReference>
<dbReference type="NCBIfam" id="TIGR00756">
    <property type="entry name" value="PPR"/>
    <property type="match status" value="3"/>
</dbReference>
<evidence type="ECO:0000313" key="3">
    <source>
        <dbReference type="EMBL" id="RRT60146.1"/>
    </source>
</evidence>
<keyword evidence="1" id="KW-0677">Repeat</keyword>
<dbReference type="PROSITE" id="PS51375">
    <property type="entry name" value="PPR"/>
    <property type="match status" value="3"/>
</dbReference>
<dbReference type="InterPro" id="IPR002885">
    <property type="entry name" value="PPR_rpt"/>
</dbReference>
<feature type="repeat" description="PPR" evidence="2">
    <location>
        <begin position="214"/>
        <end position="248"/>
    </location>
</feature>
<dbReference type="Proteomes" id="UP000287651">
    <property type="component" value="Unassembled WGS sequence"/>
</dbReference>
<proteinExistence type="predicted"/>
<dbReference type="PANTHER" id="PTHR47493:SF3">
    <property type="entry name" value="PENTACOTRIPEPTIDE-REPEAT REGION OF PRORP DOMAIN-CONTAINING PROTEIN"/>
    <property type="match status" value="1"/>
</dbReference>
<dbReference type="AlphaFoldDB" id="A0A426Z869"/>
<evidence type="ECO:0000256" key="1">
    <source>
        <dbReference type="ARBA" id="ARBA00022737"/>
    </source>
</evidence>
<evidence type="ECO:0000256" key="2">
    <source>
        <dbReference type="PROSITE-ProRule" id="PRU00708"/>
    </source>
</evidence>
<dbReference type="EMBL" id="AMZH03007910">
    <property type="protein sequence ID" value="RRT60146.1"/>
    <property type="molecule type" value="Genomic_DNA"/>
</dbReference>
<accession>A0A426Z869</accession>
<dbReference type="Pfam" id="PF13041">
    <property type="entry name" value="PPR_2"/>
    <property type="match status" value="1"/>
</dbReference>
<evidence type="ECO:0000313" key="4">
    <source>
        <dbReference type="Proteomes" id="UP000287651"/>
    </source>
</evidence>
<organism evidence="3 4">
    <name type="scientific">Ensete ventricosum</name>
    <name type="common">Abyssinian banana</name>
    <name type="synonym">Musa ensete</name>
    <dbReference type="NCBI Taxonomy" id="4639"/>
    <lineage>
        <taxon>Eukaryota</taxon>
        <taxon>Viridiplantae</taxon>
        <taxon>Streptophyta</taxon>
        <taxon>Embryophyta</taxon>
        <taxon>Tracheophyta</taxon>
        <taxon>Spermatophyta</taxon>
        <taxon>Magnoliopsida</taxon>
        <taxon>Liliopsida</taxon>
        <taxon>Zingiberales</taxon>
        <taxon>Musaceae</taxon>
        <taxon>Ensete</taxon>
    </lineage>
</organism>
<feature type="repeat" description="PPR" evidence="2">
    <location>
        <begin position="249"/>
        <end position="283"/>
    </location>
</feature>
<gene>
    <name evidence="3" type="ORF">B296_00037290</name>
</gene>
<feature type="repeat" description="PPR" evidence="2">
    <location>
        <begin position="179"/>
        <end position="213"/>
    </location>
</feature>
<dbReference type="PANTHER" id="PTHR47493">
    <property type="entry name" value="OS08G0520200 PROTEIN"/>
    <property type="match status" value="1"/>
</dbReference>
<sequence>MAAATNYALASSSSAKGRLLFYGAPPTRNAAPSSSVLLPISSSLPSSPTRLRSSTRPPCDQQLLPKDWELRHRTLLVDSFHRNNGLRALLLEVSDSKGSGPLRVLTRDGDWPDDHFWAVVALLVETGRADEALKVCRSLPLVGVLRDFFYSTLPGIDRLKLLFSSVFDSWKKIEMTRTNVANYSRIIKLFCRGNLMSEAISAFQAMEECDLVPSLAIYNAIIHGFARKKDFDNSNATFRMMLEAGLLPTPETYNGLIRAYGSFGLNDEMSKCVKRMESSGCFPDEVTYNTLITEFARSGLTEKMEGVCRVLGSKHMKLQTSTLVAMLEAYADLGMLEKMEKVYRRVLRSDGFIKENLIRKLATVYIKNYRFAQLEDLGNDISAKSGRTDLVWHIMLLSSACLLSKKGVESLVQEMKLAKVTVNITITNILAHFYLNMKDFKSLDIVFLQAKANKVKPDVMTIGVFFDACKIGYDGTWTLERWIKNGSLEEVVGLKADQLVVTAFGKGFFLKLCEKHYSSLHPEEKEKKLWRYSDMIKLVFGKKSKGKD</sequence>
<name>A0A426Z869_ENSVE</name>
<protein>
    <submittedName>
        <fullName evidence="3">Uncharacterized protein</fullName>
    </submittedName>
</protein>
<dbReference type="Pfam" id="PF01535">
    <property type="entry name" value="PPR"/>
    <property type="match status" value="3"/>
</dbReference>
<comment type="caution">
    <text evidence="3">The sequence shown here is derived from an EMBL/GenBank/DDBJ whole genome shotgun (WGS) entry which is preliminary data.</text>
</comment>